<keyword evidence="4" id="KW-1185">Reference proteome</keyword>
<dbReference type="PANTHER" id="PTHR34706">
    <property type="entry name" value="SLR1338 PROTEIN"/>
    <property type="match status" value="1"/>
</dbReference>
<evidence type="ECO:0000256" key="1">
    <source>
        <dbReference type="SAM" id="MobiDB-lite"/>
    </source>
</evidence>
<organism evidence="3 4">
    <name type="scientific">Clathrus columnatus</name>
    <dbReference type="NCBI Taxonomy" id="1419009"/>
    <lineage>
        <taxon>Eukaryota</taxon>
        <taxon>Fungi</taxon>
        <taxon>Dikarya</taxon>
        <taxon>Basidiomycota</taxon>
        <taxon>Agaricomycotina</taxon>
        <taxon>Agaricomycetes</taxon>
        <taxon>Phallomycetidae</taxon>
        <taxon>Phallales</taxon>
        <taxon>Clathraceae</taxon>
        <taxon>Clathrus</taxon>
    </lineage>
</organism>
<feature type="region of interest" description="Disordered" evidence="1">
    <location>
        <begin position="1"/>
        <end position="114"/>
    </location>
</feature>
<dbReference type="PROSITE" id="PS50234">
    <property type="entry name" value="VWFA"/>
    <property type="match status" value="1"/>
</dbReference>
<sequence>MGNTPSHTPPSTGRTRRLARDPNANDEAPPPYSPFSTTSTLSSRRSSRASTLSRQPSQLSVSSRHRYDTQLASPAELDIPPTPSTNPFLLPHDQNPPRSSRRTTRNNSLSLSPREDQLQLLNKFDTVIIVDDSSSMEGPLWFEAKDALAGIAALAARYDTNGIDLYFLNSPTVGTNLKSAAEVERIFDAVRPDGITPTGERLEELLLDYLCRYEDSMPKPKPVNFVILTDGAPSDDPESVIVTAAKRLDALNASLTQIGIQFVQIGADPEATEALQQMDNDLSTKYNIRDMVDTTLYTGQAMNPELLGKILLGGINRRVDRISIS</sequence>
<dbReference type="InterPro" id="IPR036465">
    <property type="entry name" value="vWFA_dom_sf"/>
</dbReference>
<protein>
    <recommendedName>
        <fullName evidence="2">VWFA domain-containing protein</fullName>
    </recommendedName>
</protein>
<dbReference type="AlphaFoldDB" id="A0AAV5A1Q8"/>
<name>A0AAV5A1Q8_9AGAM</name>
<dbReference type="InterPro" id="IPR002035">
    <property type="entry name" value="VWF_A"/>
</dbReference>
<dbReference type="SUPFAM" id="SSF53300">
    <property type="entry name" value="vWA-like"/>
    <property type="match status" value="1"/>
</dbReference>
<evidence type="ECO:0000313" key="3">
    <source>
        <dbReference type="EMBL" id="GJJ07362.1"/>
    </source>
</evidence>
<dbReference type="Gene3D" id="3.40.50.410">
    <property type="entry name" value="von Willebrand factor, type A domain"/>
    <property type="match status" value="1"/>
</dbReference>
<evidence type="ECO:0000313" key="4">
    <source>
        <dbReference type="Proteomes" id="UP001050691"/>
    </source>
</evidence>
<evidence type="ECO:0000259" key="2">
    <source>
        <dbReference type="PROSITE" id="PS50234"/>
    </source>
</evidence>
<dbReference type="Proteomes" id="UP001050691">
    <property type="component" value="Unassembled WGS sequence"/>
</dbReference>
<accession>A0AAV5A1Q8</accession>
<dbReference type="SMART" id="SM00327">
    <property type="entry name" value="VWA"/>
    <property type="match status" value="1"/>
</dbReference>
<feature type="compositionally biased region" description="Low complexity" evidence="1">
    <location>
        <begin position="36"/>
        <end position="54"/>
    </location>
</feature>
<dbReference type="PANTHER" id="PTHR34706:SF1">
    <property type="entry name" value="VWFA DOMAIN-CONTAINING PROTEIN"/>
    <property type="match status" value="1"/>
</dbReference>
<dbReference type="EMBL" id="BPWL01000002">
    <property type="protein sequence ID" value="GJJ07362.1"/>
    <property type="molecule type" value="Genomic_DNA"/>
</dbReference>
<proteinExistence type="predicted"/>
<gene>
    <name evidence="3" type="ORF">Clacol_001564</name>
</gene>
<feature type="compositionally biased region" description="Polar residues" evidence="1">
    <location>
        <begin position="1"/>
        <end position="13"/>
    </location>
</feature>
<reference evidence="3" key="1">
    <citation type="submission" date="2021-10" db="EMBL/GenBank/DDBJ databases">
        <title>De novo Genome Assembly of Clathrus columnatus (Basidiomycota, Fungi) Using Illumina and Nanopore Sequence Data.</title>
        <authorList>
            <person name="Ogiso-Tanaka E."/>
            <person name="Itagaki H."/>
            <person name="Hosoya T."/>
            <person name="Hosaka K."/>
        </authorList>
    </citation>
    <scope>NUCLEOTIDE SEQUENCE</scope>
    <source>
        <strain evidence="3">MO-923</strain>
    </source>
</reference>
<comment type="caution">
    <text evidence="3">The sequence shown here is derived from an EMBL/GenBank/DDBJ whole genome shotgun (WGS) entry which is preliminary data.</text>
</comment>
<feature type="domain" description="VWFA" evidence="2">
    <location>
        <begin position="125"/>
        <end position="315"/>
    </location>
</feature>